<organism evidence="8 9">
    <name type="scientific">Vanrija albida</name>
    <dbReference type="NCBI Taxonomy" id="181172"/>
    <lineage>
        <taxon>Eukaryota</taxon>
        <taxon>Fungi</taxon>
        <taxon>Dikarya</taxon>
        <taxon>Basidiomycota</taxon>
        <taxon>Agaricomycotina</taxon>
        <taxon>Tremellomycetes</taxon>
        <taxon>Trichosporonales</taxon>
        <taxon>Trichosporonaceae</taxon>
        <taxon>Vanrija</taxon>
    </lineage>
</organism>
<dbReference type="SUPFAM" id="SSF52540">
    <property type="entry name" value="P-loop containing nucleoside triphosphate hydrolases"/>
    <property type="match status" value="1"/>
</dbReference>
<evidence type="ECO:0000259" key="7">
    <source>
        <dbReference type="PROSITE" id="PS51718"/>
    </source>
</evidence>
<dbReference type="InterPro" id="IPR030381">
    <property type="entry name" value="G_DYNAMIN_dom"/>
</dbReference>
<evidence type="ECO:0000256" key="2">
    <source>
        <dbReference type="ARBA" id="ARBA00022741"/>
    </source>
</evidence>
<gene>
    <name evidence="8" type="primary">FZO1</name>
    <name evidence="8" type="ORF">Q8F55_007757</name>
</gene>
<keyword evidence="4" id="KW-0175">Coiled coil</keyword>
<accession>A0ABR3PUE8</accession>
<dbReference type="Gene3D" id="3.40.50.300">
    <property type="entry name" value="P-loop containing nucleotide triphosphate hydrolases"/>
    <property type="match status" value="1"/>
</dbReference>
<evidence type="ECO:0000256" key="5">
    <source>
        <dbReference type="ARBA" id="ARBA00023134"/>
    </source>
</evidence>
<keyword evidence="6" id="KW-0472">Membrane</keyword>
<feature type="domain" description="Dynamin-type G" evidence="7">
    <location>
        <begin position="191"/>
        <end position="474"/>
    </location>
</feature>
<dbReference type="InterPro" id="IPR027094">
    <property type="entry name" value="Mitofusin_fam"/>
</dbReference>
<dbReference type="RefSeq" id="XP_069206018.1">
    <property type="nucleotide sequence ID" value="XM_069356177.1"/>
</dbReference>
<keyword evidence="3" id="KW-0378">Hydrolase</keyword>
<dbReference type="InterPro" id="IPR027417">
    <property type="entry name" value="P-loop_NTPase"/>
</dbReference>
<dbReference type="PANTHER" id="PTHR10465:SF0">
    <property type="entry name" value="SARCALUMENIN"/>
    <property type="match status" value="1"/>
</dbReference>
<name>A0ABR3PUE8_9TREE</name>
<keyword evidence="5" id="KW-0342">GTP-binding</keyword>
<evidence type="ECO:0000313" key="9">
    <source>
        <dbReference type="Proteomes" id="UP001565368"/>
    </source>
</evidence>
<keyword evidence="9" id="KW-1185">Reference proteome</keyword>
<dbReference type="Proteomes" id="UP001565368">
    <property type="component" value="Unassembled WGS sequence"/>
</dbReference>
<dbReference type="Pfam" id="PF00350">
    <property type="entry name" value="Dynamin_N"/>
    <property type="match status" value="1"/>
</dbReference>
<evidence type="ECO:0000256" key="3">
    <source>
        <dbReference type="ARBA" id="ARBA00022801"/>
    </source>
</evidence>
<evidence type="ECO:0000313" key="8">
    <source>
        <dbReference type="EMBL" id="KAL1406074.1"/>
    </source>
</evidence>
<comment type="subcellular location">
    <subcellularLocation>
        <location evidence="1">Membrane</location>
    </subcellularLocation>
</comment>
<comment type="caution">
    <text evidence="8">The sequence shown here is derived from an EMBL/GenBank/DDBJ whole genome shotgun (WGS) entry which is preliminary data.</text>
</comment>
<dbReference type="GeneID" id="95988800"/>
<dbReference type="PROSITE" id="PS51718">
    <property type="entry name" value="G_DYNAMIN_2"/>
    <property type="match status" value="1"/>
</dbReference>
<reference evidence="8 9" key="1">
    <citation type="submission" date="2023-08" db="EMBL/GenBank/DDBJ databases">
        <title>Annotated Genome Sequence of Vanrija albida AlHP1.</title>
        <authorList>
            <person name="Herzog R."/>
        </authorList>
    </citation>
    <scope>NUCLEOTIDE SEQUENCE [LARGE SCALE GENOMIC DNA]</scope>
    <source>
        <strain evidence="8 9">AlHP1</strain>
    </source>
</reference>
<dbReference type="PANTHER" id="PTHR10465">
    <property type="entry name" value="TRANSMEMBRANE GTPASE FZO1"/>
    <property type="match status" value="1"/>
</dbReference>
<dbReference type="InterPro" id="IPR045063">
    <property type="entry name" value="Dynamin_N"/>
</dbReference>
<dbReference type="EMBL" id="JBBXJM010000006">
    <property type="protein sequence ID" value="KAL1406074.1"/>
    <property type="molecule type" value="Genomic_DNA"/>
</dbReference>
<keyword evidence="2" id="KW-0547">Nucleotide-binding</keyword>
<evidence type="ECO:0000256" key="4">
    <source>
        <dbReference type="ARBA" id="ARBA00023054"/>
    </source>
</evidence>
<evidence type="ECO:0000256" key="6">
    <source>
        <dbReference type="ARBA" id="ARBA00023136"/>
    </source>
</evidence>
<evidence type="ECO:0000256" key="1">
    <source>
        <dbReference type="ARBA" id="ARBA00004370"/>
    </source>
</evidence>
<sequence>MQPYIPPSSPAFEKESHIGLEPASIQARIAGDAVVRDYENKQHQLSEAIDATKYLVADLKNFNTDEWKIRYPHFNQPSDTARPGAGRRALTFADEPSSSTNVVVSSVSNERRQLKRSVTLLDESSLTEEPASVESSESEDFSILQLDLNLGATRHAKALISNLERSSISALLDNRLSAALDHLNLLHARIHDAHSRVLVTGDLNAGKSTFVNALLRHSEVMPTDQQPLTTRFVEVVSARENNDVEEVHVLDPDTKYDPADPSTYTVVPLEDLEALATDMDNDPSAPPLRVFLRENSVGTSNPSILHNGVVDISLIDAPGLNRDSIKTTANFARQEEIDVVVFVVSAANHFTLSAKEFIWQAGHEKAHLFIVVNRFDQIKDKERCRRAVMEQIKQLSPETYDDAKDLVHFVDSAKVAMGFGDEDSSADDMDSAFLYLEQSLRSFVLVNRAKSKLGPAQNYTTHLLADVELLASANCVVATQERDVALKEIDRVKPELDRMKRGKDSLEDGLVSEEESVTSAAMADAKLSLRTALDRVGRGELAEGVQMPVYPGLLGAWDYAHEVRRALLSSLDSAVRSVEDSSRGLTTDAVKTIGGLGDRHLPADVERSKRVFNSNAMFFNHSSAKGRRISGRQYVGLGLAGNSALSTVSVSDIFDLQYHLFLSDSVPSESPKLSPLKDLIPASMSNEVSGIGAASLALGAFSMAGGKTVALRTLLEGLVQLSELASNPVVRKWAGPAVGAIAVGAIAYVVYELPRSIPRNVGRHIRAELLITSGAQEGDETPFCEAEAERIGREVRKVMRLAAWDLRERFRAALEVRNEIVRQSEETAERASRALEWFTEVEQRVDLIRGQLGLRL</sequence>
<protein>
    <submittedName>
        <fullName evidence="8">Mitofusin</fullName>
    </submittedName>
</protein>
<proteinExistence type="predicted"/>